<keyword evidence="10" id="KW-1185">Reference proteome</keyword>
<dbReference type="EMBL" id="CADEBD010000275">
    <property type="protein sequence ID" value="CAB3226983.1"/>
    <property type="molecule type" value="Genomic_DNA"/>
</dbReference>
<comment type="caution">
    <text evidence="9">The sequence shown here is derived from an EMBL/GenBank/DDBJ whole genome shotgun (WGS) entry which is preliminary data.</text>
</comment>
<dbReference type="SUPFAM" id="SSF57667">
    <property type="entry name" value="beta-beta-alpha zinc fingers"/>
    <property type="match status" value="6"/>
</dbReference>
<evidence type="ECO:0000259" key="7">
    <source>
        <dbReference type="PROSITE" id="PS50157"/>
    </source>
</evidence>
<dbReference type="PROSITE" id="PS50157">
    <property type="entry name" value="ZINC_FINGER_C2H2_2"/>
    <property type="match status" value="10"/>
</dbReference>
<dbReference type="Proteomes" id="UP000494106">
    <property type="component" value="Unassembled WGS sequence"/>
</dbReference>
<dbReference type="GO" id="GO:0008270">
    <property type="term" value="F:zinc ion binding"/>
    <property type="evidence" value="ECO:0007669"/>
    <property type="project" value="UniProtKB-KW"/>
</dbReference>
<keyword evidence="3 6" id="KW-0863">Zinc-finger</keyword>
<dbReference type="GO" id="GO:0001228">
    <property type="term" value="F:DNA-binding transcription activator activity, RNA polymerase II-specific"/>
    <property type="evidence" value="ECO:0007669"/>
    <property type="project" value="TreeGrafter"/>
</dbReference>
<keyword evidence="2" id="KW-0677">Repeat</keyword>
<feature type="domain" description="C2H2-type" evidence="7">
    <location>
        <begin position="259"/>
        <end position="286"/>
    </location>
</feature>
<sequence>MESPIQFEESGGEWLVELEQLIAGCPKPTAIDVIGGIFCNLCHSTFGNKKEFDRHYTEQHNRIPSAIVYTCVVCHKEIAPYPNFRNHCYLAHVAKDRFKCELCHKPFSKQSVLTSHINSVHLFRCASCQKEFPSKSELQTHQNLHKRDKEKPPYPCRQCSSTIESVDMCEMHIDEHCKILYPCPICNEISSSKLDTAKHLTTHFDEALTSEIVSTELSTDCSVDMLGGILCSYCDELFKNRTDFDHHFINEHSDKDIFYSCNICGKQYRKYHLFADHCYFHVAKNRFECVDCGKLFPRLSLLVLHTEAFHTPGSADNKPFSCVQCGHAFGSVRRLHEHLRVVHTVNAFTCPEDGCNMKFDTPRDLILHQRTHKASRDNWCRQCGLQFTTLSSCQAHLDVHRMKHYACPVCNKEYREKYLITKHIPIHFESVLHVCKVCGKVFNARHRLVEHTKTHSEIRHHKCSYCGKGFMRPYQLEQHLNIHTGSRPHKCIICSKTFASYPNCMKHLRKVHNIDRNKLKTLAEDTKKATKNVSAAKNRKDFDSSYSEVKSESGIESTSPEISLDTYIFAESDDSTMDSIDPTIIKKDWCILNENSLIDNSLQYMDMLPVTHTTFETEIKATPLECSGVGQGAVLREYGPEFNVADGIHLDDHYLPHIDPRLTIKPQPAPRLASPADPLITKLYQAYELDDVNRLSIINTDIF</sequence>
<evidence type="ECO:0000256" key="6">
    <source>
        <dbReference type="PROSITE-ProRule" id="PRU00042"/>
    </source>
</evidence>
<dbReference type="AlphaFoldDB" id="A0A8S0ZPI2"/>
<feature type="domain" description="C2H2-type" evidence="7">
    <location>
        <begin position="320"/>
        <end position="344"/>
    </location>
</feature>
<dbReference type="PROSITE" id="PS00028">
    <property type="entry name" value="ZINC_FINGER_C2H2_1"/>
    <property type="match status" value="12"/>
</dbReference>
<evidence type="ECO:0000256" key="3">
    <source>
        <dbReference type="ARBA" id="ARBA00022771"/>
    </source>
</evidence>
<evidence type="ECO:0000256" key="2">
    <source>
        <dbReference type="ARBA" id="ARBA00022737"/>
    </source>
</evidence>
<dbReference type="InterPro" id="IPR013087">
    <property type="entry name" value="Znf_C2H2_type"/>
</dbReference>
<evidence type="ECO:0000256" key="4">
    <source>
        <dbReference type="ARBA" id="ARBA00022833"/>
    </source>
</evidence>
<evidence type="ECO:0000256" key="5">
    <source>
        <dbReference type="ARBA" id="ARBA00023242"/>
    </source>
</evidence>
<dbReference type="Pfam" id="PF00096">
    <property type="entry name" value="zf-C2H2"/>
    <property type="match status" value="4"/>
</dbReference>
<proteinExistence type="predicted"/>
<dbReference type="SMART" id="SM00355">
    <property type="entry name" value="ZnF_C2H2"/>
    <property type="match status" value="16"/>
</dbReference>
<dbReference type="FunFam" id="3.30.160.60:FF:000100">
    <property type="entry name" value="Zinc finger 45-like"/>
    <property type="match status" value="1"/>
</dbReference>
<dbReference type="Gene3D" id="3.30.160.60">
    <property type="entry name" value="Classic Zinc Finger"/>
    <property type="match status" value="8"/>
</dbReference>
<dbReference type="InterPro" id="IPR036236">
    <property type="entry name" value="Znf_C2H2_sf"/>
</dbReference>
<dbReference type="OrthoDB" id="6077919at2759"/>
<keyword evidence="5" id="KW-0539">Nucleus</keyword>
<reference evidence="10 11" key="1">
    <citation type="submission" date="2020-04" db="EMBL/GenBank/DDBJ databases">
        <authorList>
            <person name="Wallbank WR R."/>
            <person name="Pardo Diaz C."/>
            <person name="Kozak K."/>
            <person name="Martin S."/>
            <person name="Jiggins C."/>
            <person name="Moest M."/>
            <person name="Warren A I."/>
            <person name="Byers J.R.P. K."/>
            <person name="Montejo-Kovacevich G."/>
            <person name="Yen C E."/>
        </authorList>
    </citation>
    <scope>NUCLEOTIDE SEQUENCE [LARGE SCALE GENOMIC DNA]</scope>
</reference>
<accession>A0A8S0ZPI2</accession>
<feature type="domain" description="C2H2-type" evidence="7">
    <location>
        <begin position="123"/>
        <end position="150"/>
    </location>
</feature>
<feature type="domain" description="C2H2-type" evidence="7">
    <location>
        <begin position="98"/>
        <end position="121"/>
    </location>
</feature>
<dbReference type="GO" id="GO:0000978">
    <property type="term" value="F:RNA polymerase II cis-regulatory region sequence-specific DNA binding"/>
    <property type="evidence" value="ECO:0007669"/>
    <property type="project" value="TreeGrafter"/>
</dbReference>
<feature type="domain" description="C2H2-type" evidence="7">
    <location>
        <begin position="405"/>
        <end position="427"/>
    </location>
</feature>
<keyword evidence="1" id="KW-0479">Metal-binding</keyword>
<feature type="domain" description="C2H2-type" evidence="7">
    <location>
        <begin position="433"/>
        <end position="460"/>
    </location>
</feature>
<protein>
    <recommendedName>
        <fullName evidence="7">C2H2-type domain-containing protein</fullName>
    </recommendedName>
</protein>
<evidence type="ECO:0000313" key="9">
    <source>
        <dbReference type="EMBL" id="CAB3235185.1"/>
    </source>
</evidence>
<evidence type="ECO:0000256" key="1">
    <source>
        <dbReference type="ARBA" id="ARBA00022723"/>
    </source>
</evidence>
<feature type="domain" description="C2H2-type" evidence="7">
    <location>
        <begin position="461"/>
        <end position="488"/>
    </location>
</feature>
<dbReference type="PANTHER" id="PTHR24393">
    <property type="entry name" value="ZINC FINGER PROTEIN"/>
    <property type="match status" value="1"/>
</dbReference>
<name>A0A8S0ZPI2_ARCPL</name>
<keyword evidence="4" id="KW-0862">Zinc</keyword>
<feature type="domain" description="C2H2-type" evidence="7">
    <location>
        <begin position="489"/>
        <end position="517"/>
    </location>
</feature>
<evidence type="ECO:0000313" key="11">
    <source>
        <dbReference type="Proteomes" id="UP000494256"/>
    </source>
</evidence>
<evidence type="ECO:0000313" key="10">
    <source>
        <dbReference type="Proteomes" id="UP000494106"/>
    </source>
</evidence>
<feature type="domain" description="C2H2-type" evidence="7">
    <location>
        <begin position="348"/>
        <end position="377"/>
    </location>
</feature>
<organism evidence="9 10">
    <name type="scientific">Arctia plantaginis</name>
    <name type="common">Wood tiger moth</name>
    <name type="synonym">Phalaena plantaginis</name>
    <dbReference type="NCBI Taxonomy" id="874455"/>
    <lineage>
        <taxon>Eukaryota</taxon>
        <taxon>Metazoa</taxon>
        <taxon>Ecdysozoa</taxon>
        <taxon>Arthropoda</taxon>
        <taxon>Hexapoda</taxon>
        <taxon>Insecta</taxon>
        <taxon>Pterygota</taxon>
        <taxon>Neoptera</taxon>
        <taxon>Endopterygota</taxon>
        <taxon>Lepidoptera</taxon>
        <taxon>Glossata</taxon>
        <taxon>Ditrysia</taxon>
        <taxon>Noctuoidea</taxon>
        <taxon>Erebidae</taxon>
        <taxon>Arctiinae</taxon>
        <taxon>Arctia</taxon>
    </lineage>
</organism>
<dbReference type="PANTHER" id="PTHR24393:SF34">
    <property type="entry name" value="PR_SET DOMAIN 13"/>
    <property type="match status" value="1"/>
</dbReference>
<dbReference type="GO" id="GO:0005634">
    <property type="term" value="C:nucleus"/>
    <property type="evidence" value="ECO:0007669"/>
    <property type="project" value="TreeGrafter"/>
</dbReference>
<gene>
    <name evidence="8" type="ORF">APLA_LOCUS2787</name>
    <name evidence="9" type="ORF">APLA_LOCUS5981</name>
</gene>
<evidence type="ECO:0000313" key="8">
    <source>
        <dbReference type="EMBL" id="CAB3226983.1"/>
    </source>
</evidence>
<dbReference type="Proteomes" id="UP000494256">
    <property type="component" value="Unassembled WGS sequence"/>
</dbReference>
<dbReference type="EMBL" id="CADEBC010000485">
    <property type="protein sequence ID" value="CAB3235185.1"/>
    <property type="molecule type" value="Genomic_DNA"/>
</dbReference>
<feature type="domain" description="C2H2-type" evidence="7">
    <location>
        <begin position="287"/>
        <end position="315"/>
    </location>
</feature>